<keyword evidence="2" id="KW-0597">Phosphoprotein</keyword>
<dbReference type="Pfam" id="PF01627">
    <property type="entry name" value="Hpt"/>
    <property type="match status" value="1"/>
</dbReference>
<dbReference type="InterPro" id="IPR008207">
    <property type="entry name" value="Sig_transdc_His_kin_Hpt_dom"/>
</dbReference>
<dbReference type="Proteomes" id="UP001161409">
    <property type="component" value="Unassembled WGS sequence"/>
</dbReference>
<protein>
    <recommendedName>
        <fullName evidence="3">HPt domain-containing protein</fullName>
    </recommendedName>
</protein>
<evidence type="ECO:0000256" key="1">
    <source>
        <dbReference type="ARBA" id="ARBA00023012"/>
    </source>
</evidence>
<comment type="caution">
    <text evidence="4">The sequence shown here is derived from an EMBL/GenBank/DDBJ whole genome shotgun (WGS) entry which is preliminary data.</text>
</comment>
<evidence type="ECO:0000313" key="4">
    <source>
        <dbReference type="EMBL" id="GLQ06945.1"/>
    </source>
</evidence>
<accession>A0ABQ5U454</accession>
<dbReference type="SUPFAM" id="SSF47226">
    <property type="entry name" value="Histidine-containing phosphotransfer domain, HPT domain"/>
    <property type="match status" value="1"/>
</dbReference>
<feature type="domain" description="HPt" evidence="3">
    <location>
        <begin position="26"/>
        <end position="113"/>
    </location>
</feature>
<dbReference type="PROSITE" id="PS50894">
    <property type="entry name" value="HPT"/>
    <property type="match status" value="1"/>
</dbReference>
<keyword evidence="5" id="KW-1185">Reference proteome</keyword>
<dbReference type="InterPro" id="IPR036641">
    <property type="entry name" value="HPT_dom_sf"/>
</dbReference>
<evidence type="ECO:0000256" key="2">
    <source>
        <dbReference type="PROSITE-ProRule" id="PRU00110"/>
    </source>
</evidence>
<evidence type="ECO:0000259" key="3">
    <source>
        <dbReference type="PROSITE" id="PS50894"/>
    </source>
</evidence>
<organism evidence="4 5">
    <name type="scientific">Sneathiella chinensis</name>
    <dbReference type="NCBI Taxonomy" id="349750"/>
    <lineage>
        <taxon>Bacteria</taxon>
        <taxon>Pseudomonadati</taxon>
        <taxon>Pseudomonadota</taxon>
        <taxon>Alphaproteobacteria</taxon>
        <taxon>Sneathiellales</taxon>
        <taxon>Sneathiellaceae</taxon>
        <taxon>Sneathiella</taxon>
    </lineage>
</organism>
<reference evidence="4" key="2">
    <citation type="submission" date="2023-01" db="EMBL/GenBank/DDBJ databases">
        <title>Draft genome sequence of Sneathiella chinensis strain NBRC 103408.</title>
        <authorList>
            <person name="Sun Q."/>
            <person name="Mori K."/>
        </authorList>
    </citation>
    <scope>NUCLEOTIDE SEQUENCE</scope>
    <source>
        <strain evidence="4">NBRC 103408</strain>
    </source>
</reference>
<dbReference type="Gene3D" id="1.20.120.160">
    <property type="entry name" value="HPT domain"/>
    <property type="match status" value="1"/>
</dbReference>
<dbReference type="RefSeq" id="WP_169561041.1">
    <property type="nucleotide sequence ID" value="NZ_BSNF01000008.1"/>
</dbReference>
<evidence type="ECO:0000313" key="5">
    <source>
        <dbReference type="Proteomes" id="UP001161409"/>
    </source>
</evidence>
<keyword evidence="1" id="KW-0902">Two-component regulatory system</keyword>
<reference evidence="4" key="1">
    <citation type="journal article" date="2014" name="Int. J. Syst. Evol. Microbiol.">
        <title>Complete genome of a new Firmicutes species belonging to the dominant human colonic microbiota ('Ruminococcus bicirculans') reveals two chromosomes and a selective capacity to utilize plant glucans.</title>
        <authorList>
            <consortium name="NISC Comparative Sequencing Program"/>
            <person name="Wegmann U."/>
            <person name="Louis P."/>
            <person name="Goesmann A."/>
            <person name="Henrissat B."/>
            <person name="Duncan S.H."/>
            <person name="Flint H.J."/>
        </authorList>
    </citation>
    <scope>NUCLEOTIDE SEQUENCE</scope>
    <source>
        <strain evidence="4">NBRC 103408</strain>
    </source>
</reference>
<proteinExistence type="predicted"/>
<sequence length="123" mass="13319">MGQSAEWKTLPVGDLAYLKNLADHAGLEMAQALVSSAPDAFSHEIDVIRDAIEAHDLARVRSAAHALKGACYSVQSRKLAAVVAELEKNAADPDVLPALFKTVEQVGEETLQWLREVLEKDLA</sequence>
<dbReference type="EMBL" id="BSNF01000008">
    <property type="protein sequence ID" value="GLQ06945.1"/>
    <property type="molecule type" value="Genomic_DNA"/>
</dbReference>
<name>A0ABQ5U454_9PROT</name>
<feature type="modified residue" description="Phosphohistidine" evidence="2">
    <location>
        <position position="65"/>
    </location>
</feature>
<gene>
    <name evidence="4" type="ORF">GCM10007924_21660</name>
</gene>